<dbReference type="AlphaFoldDB" id="A0A1S9RW29"/>
<accession>A0A1S9RW29</accession>
<evidence type="ECO:0000256" key="1">
    <source>
        <dbReference type="SAM" id="MobiDB-lite"/>
    </source>
</evidence>
<name>A0A1S9RW29_PENBI</name>
<feature type="compositionally biased region" description="Acidic residues" evidence="1">
    <location>
        <begin position="203"/>
        <end position="217"/>
    </location>
</feature>
<dbReference type="EMBL" id="LJBN01000105">
    <property type="protein sequence ID" value="OOQ89606.1"/>
    <property type="molecule type" value="Genomic_DNA"/>
</dbReference>
<evidence type="ECO:0000313" key="2">
    <source>
        <dbReference type="EMBL" id="OOQ89606.1"/>
    </source>
</evidence>
<feature type="region of interest" description="Disordered" evidence="1">
    <location>
        <begin position="362"/>
        <end position="429"/>
    </location>
</feature>
<feature type="compositionally biased region" description="Pro residues" evidence="1">
    <location>
        <begin position="362"/>
        <end position="373"/>
    </location>
</feature>
<feature type="compositionally biased region" description="Low complexity" evidence="1">
    <location>
        <begin position="374"/>
        <end position="384"/>
    </location>
</feature>
<feature type="region of interest" description="Disordered" evidence="1">
    <location>
        <begin position="1"/>
        <end position="26"/>
    </location>
</feature>
<reference evidence="3" key="1">
    <citation type="submission" date="2015-09" db="EMBL/GenBank/DDBJ databases">
        <authorList>
            <person name="Fill T.P."/>
            <person name="Baretta J.F."/>
            <person name="de Almeida L.G."/>
            <person name="Rocha M."/>
            <person name="de Souza D.H."/>
            <person name="Malavazi I."/>
            <person name="Cerdeira L.T."/>
            <person name="Hong H."/>
            <person name="Samborskyy M."/>
            <person name="de Vasconcelos A.T."/>
            <person name="Leadlay P."/>
            <person name="Rodrigues-Filho E."/>
        </authorList>
    </citation>
    <scope>NUCLEOTIDE SEQUENCE [LARGE SCALE GENOMIC DNA]</scope>
    <source>
        <strain evidence="3">LaBioMMi 136</strain>
    </source>
</reference>
<dbReference type="Proteomes" id="UP000190744">
    <property type="component" value="Unassembled WGS sequence"/>
</dbReference>
<feature type="compositionally biased region" description="Polar residues" evidence="1">
    <location>
        <begin position="418"/>
        <end position="429"/>
    </location>
</feature>
<evidence type="ECO:0000313" key="3">
    <source>
        <dbReference type="Proteomes" id="UP000190744"/>
    </source>
</evidence>
<feature type="compositionally biased region" description="Acidic residues" evidence="1">
    <location>
        <begin position="172"/>
        <end position="181"/>
    </location>
</feature>
<gene>
    <name evidence="2" type="ORF">PEBR_07580</name>
</gene>
<evidence type="ECO:0008006" key="4">
    <source>
        <dbReference type="Google" id="ProtNLM"/>
    </source>
</evidence>
<protein>
    <recommendedName>
        <fullName evidence="4">Myb-like domain-containing protein</fullName>
    </recommendedName>
</protein>
<sequence length="429" mass="46246">MPSTRKGGGEALPGNTGKPARKEKRQLVRWDQDLDTLLLLTVQSACNLTGVKVPWEKVAQLMGPKFTEGAIVQHLSKLRIRREAAGQRVPPPLRRSVTAAAAASGGGKGSKAGRRRARKRKGHSGGVEDDSSDDLDAPGEDESDPEYFQGKKKRKSGRYSLSTSKRPKMTVEDDDEEDEDALMCGGAPFLQHLQPDTYHDGSDSDDSDEDLDEDFDSDSCTAKTKVEQASPTVRPSRVVKLPVSLQTQDQHAMKSIRSNADANPPPSTTMAGNWSQTFMPNTPAVMSNNPVPSYGNQGAYYPSQMATGQGTGNPLQATQNQFYWPLPTPVVNSQILGRGEFTWSPHAPAFASGRGGILQVSGPPPPNWGPAPAPATADEAPAQAMGLSSLNPGNPDPSSWFMESSLFMHDDDDDEAQGSHNQHLGQEEY</sequence>
<comment type="caution">
    <text evidence="2">The sequence shown here is derived from an EMBL/GenBank/DDBJ whole genome shotgun (WGS) entry which is preliminary data.</text>
</comment>
<feature type="compositionally biased region" description="Basic residues" evidence="1">
    <location>
        <begin position="111"/>
        <end position="123"/>
    </location>
</feature>
<feature type="compositionally biased region" description="Acidic residues" evidence="1">
    <location>
        <begin position="127"/>
        <end position="145"/>
    </location>
</feature>
<feature type="compositionally biased region" description="Low complexity" evidence="1">
    <location>
        <begin position="94"/>
        <end position="103"/>
    </location>
</feature>
<organism evidence="2 3">
    <name type="scientific">Penicillium brasilianum</name>
    <dbReference type="NCBI Taxonomy" id="104259"/>
    <lineage>
        <taxon>Eukaryota</taxon>
        <taxon>Fungi</taxon>
        <taxon>Dikarya</taxon>
        <taxon>Ascomycota</taxon>
        <taxon>Pezizomycotina</taxon>
        <taxon>Eurotiomycetes</taxon>
        <taxon>Eurotiomycetidae</taxon>
        <taxon>Eurotiales</taxon>
        <taxon>Aspergillaceae</taxon>
        <taxon>Penicillium</taxon>
    </lineage>
</organism>
<feature type="region of interest" description="Disordered" evidence="1">
    <location>
        <begin position="84"/>
        <end position="234"/>
    </location>
</feature>
<proteinExistence type="predicted"/>